<dbReference type="InterPro" id="IPR015943">
    <property type="entry name" value="WD40/YVTN_repeat-like_dom_sf"/>
</dbReference>
<comment type="caution">
    <text evidence="5">The sequence shown here is derived from an EMBL/GenBank/DDBJ whole genome shotgun (WGS) entry which is preliminary data.</text>
</comment>
<keyword evidence="2" id="KW-0853">WD repeat</keyword>
<evidence type="ECO:0000259" key="4">
    <source>
        <dbReference type="Pfam" id="PF12265"/>
    </source>
</evidence>
<accession>A0AAV5DK03</accession>
<evidence type="ECO:0000313" key="6">
    <source>
        <dbReference type="Proteomes" id="UP001054889"/>
    </source>
</evidence>
<dbReference type="PANTHER" id="PTHR22850">
    <property type="entry name" value="WD40 REPEAT FAMILY"/>
    <property type="match status" value="1"/>
</dbReference>
<name>A0AAV5DK03_ELECO</name>
<sequence>MEEKEYENSRKNTPVLYDLVISHLLEWSSLTVQWLPSKSPTRSHRLVIGTHTSDESPNHLMLLDATLLLPPISPLQRRPRVAPSPPCPRLSPAWRRTMARSTALGACRNGLILWPPRPALTRYTCTILAMAMAAGRAVPMSCSTGMAEGYGLA</sequence>
<reference evidence="5" key="2">
    <citation type="submission" date="2021-12" db="EMBL/GenBank/DDBJ databases">
        <title>Resequencing data analysis of finger millet.</title>
        <authorList>
            <person name="Hatakeyama M."/>
            <person name="Aluri S."/>
            <person name="Balachadran M.T."/>
            <person name="Sivarajan S.R."/>
            <person name="Poveda L."/>
            <person name="Shimizu-Inatsugi R."/>
            <person name="Schlapbach R."/>
            <person name="Sreeman S.M."/>
            <person name="Shimizu K.K."/>
        </authorList>
    </citation>
    <scope>NUCLEOTIDE SEQUENCE</scope>
</reference>
<dbReference type="Pfam" id="PF12265">
    <property type="entry name" value="CAF1C_H4-bd"/>
    <property type="match status" value="1"/>
</dbReference>
<dbReference type="EMBL" id="BQKI01000018">
    <property type="protein sequence ID" value="GJN11263.1"/>
    <property type="molecule type" value="Genomic_DNA"/>
</dbReference>
<dbReference type="AlphaFoldDB" id="A0AAV5DK03"/>
<organism evidence="5 6">
    <name type="scientific">Eleusine coracana subsp. coracana</name>
    <dbReference type="NCBI Taxonomy" id="191504"/>
    <lineage>
        <taxon>Eukaryota</taxon>
        <taxon>Viridiplantae</taxon>
        <taxon>Streptophyta</taxon>
        <taxon>Embryophyta</taxon>
        <taxon>Tracheophyta</taxon>
        <taxon>Spermatophyta</taxon>
        <taxon>Magnoliopsida</taxon>
        <taxon>Liliopsida</taxon>
        <taxon>Poales</taxon>
        <taxon>Poaceae</taxon>
        <taxon>PACMAD clade</taxon>
        <taxon>Chloridoideae</taxon>
        <taxon>Cynodonteae</taxon>
        <taxon>Eleusininae</taxon>
        <taxon>Eleusine</taxon>
    </lineage>
</organism>
<dbReference type="Proteomes" id="UP001054889">
    <property type="component" value="Unassembled WGS sequence"/>
</dbReference>
<dbReference type="InterPro" id="IPR050459">
    <property type="entry name" value="WD_repeat_RBAP46/RBAP48/MSI1"/>
</dbReference>
<keyword evidence="6" id="KW-1185">Reference proteome</keyword>
<evidence type="ECO:0000256" key="2">
    <source>
        <dbReference type="ARBA" id="ARBA00022574"/>
    </source>
</evidence>
<protein>
    <recommendedName>
        <fullName evidence="4">Histone-binding protein RBBP4-like N-terminal domain-containing protein</fullName>
    </recommendedName>
</protein>
<gene>
    <name evidence="5" type="primary">ga29441</name>
    <name evidence="5" type="ORF">PR202_ga29441</name>
</gene>
<dbReference type="Gene3D" id="2.130.10.10">
    <property type="entry name" value="YVTN repeat-like/Quinoprotein amine dehydrogenase"/>
    <property type="match status" value="1"/>
</dbReference>
<evidence type="ECO:0000256" key="3">
    <source>
        <dbReference type="ARBA" id="ARBA00022737"/>
    </source>
</evidence>
<dbReference type="InterPro" id="IPR022052">
    <property type="entry name" value="Histone-bd_RBBP4-like_N"/>
</dbReference>
<evidence type="ECO:0000256" key="1">
    <source>
        <dbReference type="ARBA" id="ARBA00009341"/>
    </source>
</evidence>
<evidence type="ECO:0000313" key="5">
    <source>
        <dbReference type="EMBL" id="GJN11263.1"/>
    </source>
</evidence>
<keyword evidence="3" id="KW-0677">Repeat</keyword>
<reference evidence="5" key="1">
    <citation type="journal article" date="2018" name="DNA Res.">
        <title>Multiple hybrid de novo genome assembly of finger millet, an orphan allotetraploid crop.</title>
        <authorList>
            <person name="Hatakeyama M."/>
            <person name="Aluri S."/>
            <person name="Balachadran M.T."/>
            <person name="Sivarajan S.R."/>
            <person name="Patrignani A."/>
            <person name="Gruter S."/>
            <person name="Poveda L."/>
            <person name="Shimizu-Inatsugi R."/>
            <person name="Baeten J."/>
            <person name="Francoijs K.J."/>
            <person name="Nataraja K.N."/>
            <person name="Reddy Y.A.N."/>
            <person name="Phadnis S."/>
            <person name="Ravikumar R.L."/>
            <person name="Schlapbach R."/>
            <person name="Sreeman S.M."/>
            <person name="Shimizu K.K."/>
        </authorList>
    </citation>
    <scope>NUCLEOTIDE SEQUENCE</scope>
</reference>
<comment type="similarity">
    <text evidence="1">Belongs to the WD repeat RBAP46/RBAP48/MSI1 family.</text>
</comment>
<feature type="domain" description="Histone-binding protein RBBP4-like N-terminal" evidence="4">
    <location>
        <begin position="5"/>
        <end position="68"/>
    </location>
</feature>
<proteinExistence type="inferred from homology"/>